<dbReference type="OrthoDB" id="519050at2"/>
<keyword evidence="3" id="KW-1185">Reference proteome</keyword>
<dbReference type="RefSeq" id="WP_127056784.1">
    <property type="nucleotide sequence ID" value="NZ_RSCM01000027.1"/>
</dbReference>
<dbReference type="Proteomes" id="UP000276103">
    <property type="component" value="Unassembled WGS sequence"/>
</dbReference>
<dbReference type="EMBL" id="RSCM01000027">
    <property type="protein sequence ID" value="RUS92523.1"/>
    <property type="molecule type" value="Genomic_DNA"/>
</dbReference>
<organism evidence="2 3">
    <name type="scientific">Trichormus variabilis SAG 1403-4b</name>
    <dbReference type="NCBI Taxonomy" id="447716"/>
    <lineage>
        <taxon>Bacteria</taxon>
        <taxon>Bacillati</taxon>
        <taxon>Cyanobacteriota</taxon>
        <taxon>Cyanophyceae</taxon>
        <taxon>Nostocales</taxon>
        <taxon>Nostocaceae</taxon>
        <taxon>Trichormus</taxon>
    </lineage>
</organism>
<evidence type="ECO:0000256" key="1">
    <source>
        <dbReference type="SAM" id="Coils"/>
    </source>
</evidence>
<evidence type="ECO:0000313" key="2">
    <source>
        <dbReference type="EMBL" id="RUS92523.1"/>
    </source>
</evidence>
<name>A0A433UFD3_ANAVA</name>
<gene>
    <name evidence="2" type="ORF">DSM107003_50060</name>
</gene>
<dbReference type="AlphaFoldDB" id="A0A433UFD3"/>
<feature type="coiled-coil region" evidence="1">
    <location>
        <begin position="7"/>
        <end position="41"/>
    </location>
</feature>
<sequence length="212" mass="23422">MLLVNRLNNINAQIDSYQEQIAELQRRVTELQVHAQEVQGAESAAESALVQVRTALDMLTAICPDDIITFKSAIDALFAPEPLKLAAYEETEATTMPNPVEPSPPVDNEVVDVDSTPVDEEQPEITNGKGDATDYIPVTDIAPTNGNGNGKTIEIVSEDELKQHKRPVLIRLANNYDIPNYNNKTRDQLAHLLADKVSRDELKRATHTNSLK</sequence>
<accession>A0A433UFD3</accession>
<reference evidence="2 3" key="1">
    <citation type="journal article" date="2019" name="Genome Biol. Evol.">
        <title>Day and night: Metabolic profiles and evolutionary relationships of six axenic non-marine cyanobacteria.</title>
        <authorList>
            <person name="Will S.E."/>
            <person name="Henke P."/>
            <person name="Boedeker C."/>
            <person name="Huang S."/>
            <person name="Brinkmann H."/>
            <person name="Rohde M."/>
            <person name="Jarek M."/>
            <person name="Friedl T."/>
            <person name="Seufert S."/>
            <person name="Schumacher M."/>
            <person name="Overmann J."/>
            <person name="Neumann-Schaal M."/>
            <person name="Petersen J."/>
        </authorList>
    </citation>
    <scope>NUCLEOTIDE SEQUENCE [LARGE SCALE GENOMIC DNA]</scope>
    <source>
        <strain evidence="2 3">SAG 1403-4b</strain>
    </source>
</reference>
<protein>
    <submittedName>
        <fullName evidence="2">Uncharacterized protein</fullName>
    </submittedName>
</protein>
<keyword evidence="1" id="KW-0175">Coiled coil</keyword>
<evidence type="ECO:0000313" key="3">
    <source>
        <dbReference type="Proteomes" id="UP000276103"/>
    </source>
</evidence>
<comment type="caution">
    <text evidence="2">The sequence shown here is derived from an EMBL/GenBank/DDBJ whole genome shotgun (WGS) entry which is preliminary data.</text>
</comment>
<proteinExistence type="predicted"/>